<dbReference type="RefSeq" id="WP_022388188.1">
    <property type="nucleotide sequence ID" value="NZ_JAAITD010000003.1"/>
</dbReference>
<accession>A0A415LK28</accession>
<reference evidence="6 7" key="1">
    <citation type="submission" date="2018-08" db="EMBL/GenBank/DDBJ databases">
        <title>A genome reference for cultivated species of the human gut microbiota.</title>
        <authorList>
            <person name="Zou Y."/>
            <person name="Xue W."/>
            <person name="Luo G."/>
        </authorList>
    </citation>
    <scope>NUCLEOTIDE SEQUENCE [LARGE SCALE GENOMIC DNA]</scope>
    <source>
        <strain evidence="6 7">AF37-6AC</strain>
    </source>
</reference>
<dbReference type="GO" id="GO:0005829">
    <property type="term" value="C:cytosol"/>
    <property type="evidence" value="ECO:0007669"/>
    <property type="project" value="TreeGrafter"/>
</dbReference>
<dbReference type="PRINTS" id="PR00039">
    <property type="entry name" value="HTHLYSR"/>
</dbReference>
<dbReference type="SUPFAM" id="SSF53850">
    <property type="entry name" value="Periplasmic binding protein-like II"/>
    <property type="match status" value="1"/>
</dbReference>
<dbReference type="GO" id="GO:0003700">
    <property type="term" value="F:DNA-binding transcription factor activity"/>
    <property type="evidence" value="ECO:0007669"/>
    <property type="project" value="InterPro"/>
</dbReference>
<organism evidence="6 7">
    <name type="scientific">Blautia obeum</name>
    <dbReference type="NCBI Taxonomy" id="40520"/>
    <lineage>
        <taxon>Bacteria</taxon>
        <taxon>Bacillati</taxon>
        <taxon>Bacillota</taxon>
        <taxon>Clostridia</taxon>
        <taxon>Lachnospirales</taxon>
        <taxon>Lachnospiraceae</taxon>
        <taxon>Blautia</taxon>
    </lineage>
</organism>
<dbReference type="InterPro" id="IPR036390">
    <property type="entry name" value="WH_DNA-bd_sf"/>
</dbReference>
<proteinExistence type="inferred from homology"/>
<evidence type="ECO:0000256" key="3">
    <source>
        <dbReference type="ARBA" id="ARBA00023125"/>
    </source>
</evidence>
<comment type="caution">
    <text evidence="6">The sequence shown here is derived from an EMBL/GenBank/DDBJ whole genome shotgun (WGS) entry which is preliminary data.</text>
</comment>
<dbReference type="Gene3D" id="3.40.190.290">
    <property type="match status" value="1"/>
</dbReference>
<dbReference type="PANTHER" id="PTHR30419:SF8">
    <property type="entry name" value="NITROGEN ASSIMILATION TRANSCRIPTIONAL ACTIVATOR-RELATED"/>
    <property type="match status" value="1"/>
</dbReference>
<dbReference type="InterPro" id="IPR005119">
    <property type="entry name" value="LysR_subst-bd"/>
</dbReference>
<dbReference type="Gene3D" id="1.10.10.10">
    <property type="entry name" value="Winged helix-like DNA-binding domain superfamily/Winged helix DNA-binding domain"/>
    <property type="match status" value="1"/>
</dbReference>
<evidence type="ECO:0000256" key="1">
    <source>
        <dbReference type="ARBA" id="ARBA00009437"/>
    </source>
</evidence>
<protein>
    <submittedName>
        <fullName evidence="6">LysR family transcriptional regulator</fullName>
    </submittedName>
</protein>
<evidence type="ECO:0000256" key="4">
    <source>
        <dbReference type="ARBA" id="ARBA00023163"/>
    </source>
</evidence>
<name>A0A415LK28_9FIRM</name>
<evidence type="ECO:0000256" key="2">
    <source>
        <dbReference type="ARBA" id="ARBA00023015"/>
    </source>
</evidence>
<dbReference type="InterPro" id="IPR036388">
    <property type="entry name" value="WH-like_DNA-bd_sf"/>
</dbReference>
<evidence type="ECO:0000313" key="7">
    <source>
        <dbReference type="Proteomes" id="UP000285897"/>
    </source>
</evidence>
<dbReference type="PANTHER" id="PTHR30419">
    <property type="entry name" value="HTH-TYPE TRANSCRIPTIONAL REGULATOR YBHD"/>
    <property type="match status" value="1"/>
</dbReference>
<dbReference type="Proteomes" id="UP000285897">
    <property type="component" value="Unassembled WGS sequence"/>
</dbReference>
<dbReference type="PROSITE" id="PS50931">
    <property type="entry name" value="HTH_LYSR"/>
    <property type="match status" value="1"/>
</dbReference>
<feature type="domain" description="HTH lysR-type" evidence="5">
    <location>
        <begin position="1"/>
        <end position="58"/>
    </location>
</feature>
<dbReference type="Pfam" id="PF03466">
    <property type="entry name" value="LysR_substrate"/>
    <property type="match status" value="1"/>
</dbReference>
<dbReference type="FunFam" id="1.10.10.10:FF:000001">
    <property type="entry name" value="LysR family transcriptional regulator"/>
    <property type="match status" value="1"/>
</dbReference>
<sequence length="288" mass="32770">MKLTQLEYFCVAARYHNITKAAKELFVTQPSISNAIKALEEEFGVNLFFRNNNKLTLTPEGELFYNSAEELLAHADSVESEFHELRKKITPIRIGIPPMLGTIYLPELYFSLKENFPEVEFRLYEFGSIKACDLVLEEKLDIAIVNAEQPSIDKCKSKIIDTEDLLFCVSPEHPLADQQTILLTMLANEPLILFNTDSVQVMTLTRQFKAVGVNPHILLNTSQITTLLNMVKSDRVGTFLYRSIVEAHPDIVGIPVMPSIEQRIGVIWKKGKYQNATTEKVIKFIENF</sequence>
<dbReference type="EMBL" id="QROS01000003">
    <property type="protein sequence ID" value="RHL48757.1"/>
    <property type="molecule type" value="Genomic_DNA"/>
</dbReference>
<keyword evidence="4" id="KW-0804">Transcription</keyword>
<dbReference type="InterPro" id="IPR000847">
    <property type="entry name" value="LysR_HTH_N"/>
</dbReference>
<evidence type="ECO:0000259" key="5">
    <source>
        <dbReference type="PROSITE" id="PS50931"/>
    </source>
</evidence>
<dbReference type="AlphaFoldDB" id="A0A415LK28"/>
<dbReference type="GO" id="GO:0003677">
    <property type="term" value="F:DNA binding"/>
    <property type="evidence" value="ECO:0007669"/>
    <property type="project" value="UniProtKB-KW"/>
</dbReference>
<gene>
    <name evidence="6" type="ORF">DW021_05305</name>
</gene>
<evidence type="ECO:0000313" key="6">
    <source>
        <dbReference type="EMBL" id="RHL48757.1"/>
    </source>
</evidence>
<keyword evidence="3" id="KW-0238">DNA-binding</keyword>
<comment type="similarity">
    <text evidence="1">Belongs to the LysR transcriptional regulatory family.</text>
</comment>
<dbReference type="InterPro" id="IPR050950">
    <property type="entry name" value="HTH-type_LysR_regulators"/>
</dbReference>
<keyword evidence="2" id="KW-0805">Transcription regulation</keyword>
<dbReference type="CDD" id="cd05466">
    <property type="entry name" value="PBP2_LTTR_substrate"/>
    <property type="match status" value="1"/>
</dbReference>
<dbReference type="SUPFAM" id="SSF46785">
    <property type="entry name" value="Winged helix' DNA-binding domain"/>
    <property type="match status" value="1"/>
</dbReference>
<dbReference type="Pfam" id="PF00126">
    <property type="entry name" value="HTH_1"/>
    <property type="match status" value="1"/>
</dbReference>